<evidence type="ECO:0000313" key="2">
    <source>
        <dbReference type="Proteomes" id="UP000193467"/>
    </source>
</evidence>
<dbReference type="OrthoDB" id="2588793at2759"/>
<protein>
    <submittedName>
        <fullName evidence="1">Uncharacterized protein</fullName>
    </submittedName>
</protein>
<proteinExistence type="predicted"/>
<dbReference type="InParanoid" id="A0A1Y2FBI8"/>
<accession>A0A1Y2FBI8</accession>
<reference evidence="1 2" key="1">
    <citation type="submission" date="2016-07" db="EMBL/GenBank/DDBJ databases">
        <title>Pervasive Adenine N6-methylation of Active Genes in Fungi.</title>
        <authorList>
            <consortium name="DOE Joint Genome Institute"/>
            <person name="Mondo S.J."/>
            <person name="Dannebaum R.O."/>
            <person name="Kuo R.C."/>
            <person name="Labutti K."/>
            <person name="Haridas S."/>
            <person name="Kuo A."/>
            <person name="Salamov A."/>
            <person name="Ahrendt S.R."/>
            <person name="Lipzen A."/>
            <person name="Sullivan W."/>
            <person name="Andreopoulos W.B."/>
            <person name="Clum A."/>
            <person name="Lindquist E."/>
            <person name="Daum C."/>
            <person name="Ramamoorthy G.K."/>
            <person name="Gryganskyi A."/>
            <person name="Culley D."/>
            <person name="Magnuson J.K."/>
            <person name="James T.Y."/>
            <person name="O'Malley M.A."/>
            <person name="Stajich J.E."/>
            <person name="Spatafora J.W."/>
            <person name="Visel A."/>
            <person name="Grigoriev I.V."/>
        </authorList>
    </citation>
    <scope>NUCLEOTIDE SEQUENCE [LARGE SCALE GENOMIC DNA]</scope>
    <source>
        <strain evidence="1 2">62-1032</strain>
    </source>
</reference>
<evidence type="ECO:0000313" key="1">
    <source>
        <dbReference type="EMBL" id="ORY81282.1"/>
    </source>
</evidence>
<gene>
    <name evidence="1" type="ORF">BCR35DRAFT_304158</name>
</gene>
<sequence length="363" mass="41670">MVSFLGRQMAYATIGIAVLCLLFAATYQHQSQPHPTPRSNCQDPYNQPGYIYRGHTPTEIRWIPYEDEDLQGRQVELINELKPPAAKLAKAPPSFNQWIKDSGNLQDAPELDFARGKTVLSVGDSHDRRNVEGFCAQHKDSGAVLTSKGAHVATRCTLPGLNLTVGSWFHYGLAEQKEQWYGPHLTPAENNPPPFFVEERMGDVFEPDLAEIGKPDLIILQSIYWDLRYFPYHATHYGWTWELQRVTRPMTWNELAWHRARLTDYVRLFQKRFPDVPIMFRLGQERANNQGGGNVALYQMNESAKTLMNYLGIPIFPWAELLTGEEDYADVMHVKPLSQPTYLFADMVLYYLRKAVQGWEMTC</sequence>
<dbReference type="Proteomes" id="UP000193467">
    <property type="component" value="Unassembled WGS sequence"/>
</dbReference>
<keyword evidence="2" id="KW-1185">Reference proteome</keyword>
<name>A0A1Y2FBI8_9BASI</name>
<organism evidence="1 2">
    <name type="scientific">Leucosporidium creatinivorum</name>
    <dbReference type="NCBI Taxonomy" id="106004"/>
    <lineage>
        <taxon>Eukaryota</taxon>
        <taxon>Fungi</taxon>
        <taxon>Dikarya</taxon>
        <taxon>Basidiomycota</taxon>
        <taxon>Pucciniomycotina</taxon>
        <taxon>Microbotryomycetes</taxon>
        <taxon>Leucosporidiales</taxon>
        <taxon>Leucosporidium</taxon>
    </lineage>
</organism>
<dbReference type="STRING" id="106004.A0A1Y2FBI8"/>
<dbReference type="AlphaFoldDB" id="A0A1Y2FBI8"/>
<comment type="caution">
    <text evidence="1">The sequence shown here is derived from an EMBL/GenBank/DDBJ whole genome shotgun (WGS) entry which is preliminary data.</text>
</comment>
<dbReference type="EMBL" id="MCGR01000023">
    <property type="protein sequence ID" value="ORY81282.1"/>
    <property type="molecule type" value="Genomic_DNA"/>
</dbReference>